<dbReference type="Pfam" id="PF13692">
    <property type="entry name" value="Glyco_trans_1_4"/>
    <property type="match status" value="1"/>
</dbReference>
<comment type="caution">
    <text evidence="1">The sequence shown here is derived from an EMBL/GenBank/DDBJ whole genome shotgun (WGS) entry which is preliminary data.</text>
</comment>
<dbReference type="Proteomes" id="UP001165427">
    <property type="component" value="Unassembled WGS sequence"/>
</dbReference>
<proteinExistence type="predicted"/>
<keyword evidence="2" id="KW-1185">Reference proteome</keyword>
<dbReference type="EMBL" id="JALJRB010000039">
    <property type="protein sequence ID" value="MCJ8503007.1"/>
    <property type="molecule type" value="Genomic_DNA"/>
</dbReference>
<name>A0AA41UM26_9BACT</name>
<reference evidence="1" key="1">
    <citation type="submission" date="2022-04" db="EMBL/GenBank/DDBJ databases">
        <title>Desulfatitalea alkaliphila sp. nov., a novel anaerobic sulfate-reducing bacterium isolated from terrestrial mud volcano, Taman Peninsula, Russia.</title>
        <authorList>
            <person name="Khomyakova M.A."/>
            <person name="Merkel A.Y."/>
            <person name="Slobodkin A.I."/>
        </authorList>
    </citation>
    <scope>NUCLEOTIDE SEQUENCE</scope>
    <source>
        <strain evidence="1">M08but</strain>
    </source>
</reference>
<dbReference type="CDD" id="cd03801">
    <property type="entry name" value="GT4_PimA-like"/>
    <property type="match status" value="1"/>
</dbReference>
<dbReference type="RefSeq" id="WP_246914675.1">
    <property type="nucleotide sequence ID" value="NZ_JALJRB010000039.1"/>
</dbReference>
<protein>
    <submittedName>
        <fullName evidence="1">Glycosyltransferase family 4 protein</fullName>
    </submittedName>
</protein>
<gene>
    <name evidence="1" type="ORF">MRX98_20695</name>
</gene>
<evidence type="ECO:0000313" key="1">
    <source>
        <dbReference type="EMBL" id="MCJ8503007.1"/>
    </source>
</evidence>
<dbReference type="PANTHER" id="PTHR12526">
    <property type="entry name" value="GLYCOSYLTRANSFERASE"/>
    <property type="match status" value="1"/>
</dbReference>
<sequence length="400" mass="46191">MKRILFLSNRGLVPIKDGHTRRSFNILKGLAQDNEVYFLSLYERPEEIKNDNIKIYENLCVGVEFFKSPLKRFSISMFWRFLASLFSVETYTSWRHYSFEFNKRVNEILSIREFDLVHCDILPIYYTIHNRKDVFRSVTDHDVSYLKCYRMARNTPNIFLKSFLYYEGIKLKRMEKNIFRSVDLGIVVSETDKQALVKICPEGNFLVIENGIDVDLFQPFNGTISVGKLLWLGGFSHYPNIEGIKFFLRYVYPLVKRFAPYVSIDIVGDNVTEDLRQFAKMDPHICFTGFVEDPLPYLNSAEIFVAPIMSGGGTKLKVLEAMAAGKAIVTTSIGCEGIEGIPGVHYLVADNEEGFAEAILLLLNNKELRHKIERSAHQLIVSKYNIEDIAEKLSDYYNRI</sequence>
<organism evidence="1 2">
    <name type="scientific">Desulfatitalea alkaliphila</name>
    <dbReference type="NCBI Taxonomy" id="2929485"/>
    <lineage>
        <taxon>Bacteria</taxon>
        <taxon>Pseudomonadati</taxon>
        <taxon>Thermodesulfobacteriota</taxon>
        <taxon>Desulfobacteria</taxon>
        <taxon>Desulfobacterales</taxon>
        <taxon>Desulfosarcinaceae</taxon>
        <taxon>Desulfatitalea</taxon>
    </lineage>
</organism>
<accession>A0AA41UM26</accession>
<evidence type="ECO:0000313" key="2">
    <source>
        <dbReference type="Proteomes" id="UP001165427"/>
    </source>
</evidence>
<dbReference type="SUPFAM" id="SSF53756">
    <property type="entry name" value="UDP-Glycosyltransferase/glycogen phosphorylase"/>
    <property type="match status" value="1"/>
</dbReference>
<dbReference type="Gene3D" id="3.40.50.2000">
    <property type="entry name" value="Glycogen Phosphorylase B"/>
    <property type="match status" value="2"/>
</dbReference>
<dbReference type="AlphaFoldDB" id="A0AA41UM26"/>